<organism evidence="1 2">
    <name type="scientific">Podospora aff. communis PSN243</name>
    <dbReference type="NCBI Taxonomy" id="3040156"/>
    <lineage>
        <taxon>Eukaryota</taxon>
        <taxon>Fungi</taxon>
        <taxon>Dikarya</taxon>
        <taxon>Ascomycota</taxon>
        <taxon>Pezizomycotina</taxon>
        <taxon>Sordariomycetes</taxon>
        <taxon>Sordariomycetidae</taxon>
        <taxon>Sordariales</taxon>
        <taxon>Podosporaceae</taxon>
        <taxon>Podospora</taxon>
    </lineage>
</organism>
<dbReference type="EMBL" id="MU865926">
    <property type="protein sequence ID" value="KAK4451842.1"/>
    <property type="molecule type" value="Genomic_DNA"/>
</dbReference>
<reference evidence="1" key="1">
    <citation type="journal article" date="2023" name="Mol. Phylogenet. Evol.">
        <title>Genome-scale phylogeny and comparative genomics of the fungal order Sordariales.</title>
        <authorList>
            <person name="Hensen N."/>
            <person name="Bonometti L."/>
            <person name="Westerberg I."/>
            <person name="Brannstrom I.O."/>
            <person name="Guillou S."/>
            <person name="Cros-Aarteil S."/>
            <person name="Calhoun S."/>
            <person name="Haridas S."/>
            <person name="Kuo A."/>
            <person name="Mondo S."/>
            <person name="Pangilinan J."/>
            <person name="Riley R."/>
            <person name="LaButti K."/>
            <person name="Andreopoulos B."/>
            <person name="Lipzen A."/>
            <person name="Chen C."/>
            <person name="Yan M."/>
            <person name="Daum C."/>
            <person name="Ng V."/>
            <person name="Clum A."/>
            <person name="Steindorff A."/>
            <person name="Ohm R.A."/>
            <person name="Martin F."/>
            <person name="Silar P."/>
            <person name="Natvig D.O."/>
            <person name="Lalanne C."/>
            <person name="Gautier V."/>
            <person name="Ament-Velasquez S.L."/>
            <person name="Kruys A."/>
            <person name="Hutchinson M.I."/>
            <person name="Powell A.J."/>
            <person name="Barry K."/>
            <person name="Miller A.N."/>
            <person name="Grigoriev I.V."/>
            <person name="Debuchy R."/>
            <person name="Gladieux P."/>
            <person name="Hiltunen Thoren M."/>
            <person name="Johannesson H."/>
        </authorList>
    </citation>
    <scope>NUCLEOTIDE SEQUENCE</scope>
    <source>
        <strain evidence="1">PSN243</strain>
    </source>
</reference>
<gene>
    <name evidence="1" type="ORF">QBC34DRAFT_44424</name>
</gene>
<evidence type="ECO:0008006" key="3">
    <source>
        <dbReference type="Google" id="ProtNLM"/>
    </source>
</evidence>
<keyword evidence="2" id="KW-1185">Reference proteome</keyword>
<evidence type="ECO:0000313" key="2">
    <source>
        <dbReference type="Proteomes" id="UP001321760"/>
    </source>
</evidence>
<dbReference type="Proteomes" id="UP001321760">
    <property type="component" value="Unassembled WGS sequence"/>
</dbReference>
<evidence type="ECO:0000313" key="1">
    <source>
        <dbReference type="EMBL" id="KAK4451842.1"/>
    </source>
</evidence>
<comment type="caution">
    <text evidence="1">The sequence shown here is derived from an EMBL/GenBank/DDBJ whole genome shotgun (WGS) entry which is preliminary data.</text>
</comment>
<sequence>MSLMAPLVLRQLLCRPVLHRAAASTCLDLHPKWWLCWRQLLRPVSTGTAETERNKSRKTPPAIIYAPLRDWGVREGGGEPEEPSCRPPRSAGLVLRCWKGLQSRGARLAGASRVPHHRSQGTGIELTATCRARLISLLLYMVLQGCRRSSQPTEPRHAQSRCGGRLSRCRRRICCASSVERAEQSVASLAETPGPSTG</sequence>
<name>A0AAV9GUX3_9PEZI</name>
<accession>A0AAV9GUX3</accession>
<protein>
    <recommendedName>
        <fullName evidence="3">Secreted protein</fullName>
    </recommendedName>
</protein>
<reference evidence="1" key="2">
    <citation type="submission" date="2023-05" db="EMBL/GenBank/DDBJ databases">
        <authorList>
            <consortium name="Lawrence Berkeley National Laboratory"/>
            <person name="Steindorff A."/>
            <person name="Hensen N."/>
            <person name="Bonometti L."/>
            <person name="Westerberg I."/>
            <person name="Brannstrom I.O."/>
            <person name="Guillou S."/>
            <person name="Cros-Aarteil S."/>
            <person name="Calhoun S."/>
            <person name="Haridas S."/>
            <person name="Kuo A."/>
            <person name="Mondo S."/>
            <person name="Pangilinan J."/>
            <person name="Riley R."/>
            <person name="Labutti K."/>
            <person name="Andreopoulos B."/>
            <person name="Lipzen A."/>
            <person name="Chen C."/>
            <person name="Yanf M."/>
            <person name="Daum C."/>
            <person name="Ng V."/>
            <person name="Clum A."/>
            <person name="Ohm R."/>
            <person name="Martin F."/>
            <person name="Silar P."/>
            <person name="Natvig D."/>
            <person name="Lalanne C."/>
            <person name="Gautier V."/>
            <person name="Ament-Velasquez S.L."/>
            <person name="Kruys A."/>
            <person name="Hutchinson M.I."/>
            <person name="Powell A.J."/>
            <person name="Barry K."/>
            <person name="Miller A.N."/>
            <person name="Grigoriev I.V."/>
            <person name="Debuchy R."/>
            <person name="Gladieux P."/>
            <person name="Thoren M.H."/>
            <person name="Johannesson H."/>
        </authorList>
    </citation>
    <scope>NUCLEOTIDE SEQUENCE</scope>
    <source>
        <strain evidence="1">PSN243</strain>
    </source>
</reference>
<proteinExistence type="predicted"/>
<dbReference type="AlphaFoldDB" id="A0AAV9GUX3"/>